<dbReference type="RefSeq" id="WP_179584959.1">
    <property type="nucleotide sequence ID" value="NZ_JACBYR010000001.1"/>
</dbReference>
<organism evidence="2 3">
    <name type="scientific">Pigmentiphaga litoralis</name>
    <dbReference type="NCBI Taxonomy" id="516702"/>
    <lineage>
        <taxon>Bacteria</taxon>
        <taxon>Pseudomonadati</taxon>
        <taxon>Pseudomonadota</taxon>
        <taxon>Betaproteobacteria</taxon>
        <taxon>Burkholderiales</taxon>
        <taxon>Alcaligenaceae</taxon>
        <taxon>Pigmentiphaga</taxon>
    </lineage>
</organism>
<dbReference type="InterPro" id="IPR015797">
    <property type="entry name" value="NUDIX_hydrolase-like_dom_sf"/>
</dbReference>
<evidence type="ECO:0000313" key="3">
    <source>
        <dbReference type="Proteomes" id="UP000542125"/>
    </source>
</evidence>
<evidence type="ECO:0000259" key="1">
    <source>
        <dbReference type="PROSITE" id="PS51462"/>
    </source>
</evidence>
<dbReference type="CDD" id="cd04682">
    <property type="entry name" value="NUDIX_Hydrolase"/>
    <property type="match status" value="1"/>
</dbReference>
<dbReference type="AlphaFoldDB" id="A0A7Y9IU11"/>
<proteinExistence type="predicted"/>
<name>A0A7Y9IU11_9BURK</name>
<dbReference type="EC" id="3.6.1.55" evidence="2"/>
<dbReference type="SUPFAM" id="SSF55811">
    <property type="entry name" value="Nudix"/>
    <property type="match status" value="1"/>
</dbReference>
<dbReference type="EMBL" id="JACBYR010000001">
    <property type="protein sequence ID" value="NYE82264.1"/>
    <property type="molecule type" value="Genomic_DNA"/>
</dbReference>
<sequence length="160" mass="17763">MEAVDPIPLPLSAPFGGAKLALRFEDSLLVYRRDDFPDLPYPNCWDLPGGGREVKESPWECAARELFEEFALVLPPTQITVARAYPAVAPGGLPTWLFAGWLTAADVASIRFGDEGQHWQLMPIADFIECDHAIPHLRERVARFVQEDAWVVSPSDAAPH</sequence>
<keyword evidence="2" id="KW-0378">Hydrolase</keyword>
<protein>
    <submittedName>
        <fullName evidence="2">8-oxo-dGTP diphosphatase</fullName>
        <ecNumber evidence="2">3.6.1.55</ecNumber>
    </submittedName>
</protein>
<dbReference type="Gene3D" id="3.90.79.10">
    <property type="entry name" value="Nucleoside Triphosphate Pyrophosphohydrolase"/>
    <property type="match status" value="1"/>
</dbReference>
<reference evidence="2 3" key="1">
    <citation type="submission" date="2020-07" db="EMBL/GenBank/DDBJ databases">
        <title>Genomic Encyclopedia of Type Strains, Phase IV (KMG-V): Genome sequencing to study the core and pangenomes of soil and plant-associated prokaryotes.</title>
        <authorList>
            <person name="Whitman W."/>
        </authorList>
    </citation>
    <scope>NUCLEOTIDE SEQUENCE [LARGE SCALE GENOMIC DNA]</scope>
    <source>
        <strain evidence="2 3">SAS40</strain>
    </source>
</reference>
<dbReference type="Pfam" id="PF00293">
    <property type="entry name" value="NUDIX"/>
    <property type="match status" value="1"/>
</dbReference>
<accession>A0A7Y9IU11</accession>
<dbReference type="InterPro" id="IPR000086">
    <property type="entry name" value="NUDIX_hydrolase_dom"/>
</dbReference>
<feature type="domain" description="Nudix hydrolase" evidence="1">
    <location>
        <begin position="10"/>
        <end position="146"/>
    </location>
</feature>
<keyword evidence="3" id="KW-1185">Reference proteome</keyword>
<gene>
    <name evidence="2" type="ORF">FHW18_001535</name>
</gene>
<comment type="caution">
    <text evidence="2">The sequence shown here is derived from an EMBL/GenBank/DDBJ whole genome shotgun (WGS) entry which is preliminary data.</text>
</comment>
<dbReference type="PROSITE" id="PS51462">
    <property type="entry name" value="NUDIX"/>
    <property type="match status" value="1"/>
</dbReference>
<evidence type="ECO:0000313" key="2">
    <source>
        <dbReference type="EMBL" id="NYE82264.1"/>
    </source>
</evidence>
<dbReference type="Proteomes" id="UP000542125">
    <property type="component" value="Unassembled WGS sequence"/>
</dbReference>
<dbReference type="GO" id="GO:0035539">
    <property type="term" value="F:8-oxo-7,8-dihydrodeoxyguanosine triphosphate pyrophosphatase activity"/>
    <property type="evidence" value="ECO:0007669"/>
    <property type="project" value="UniProtKB-EC"/>
</dbReference>